<name>A0A1F5Z6H5_9BACT</name>
<keyword evidence="1" id="KW-0812">Transmembrane</keyword>
<dbReference type="AlphaFoldDB" id="A0A1F5Z6H5"/>
<reference evidence="2 3" key="1">
    <citation type="journal article" date="2016" name="Nat. Commun.">
        <title>Thousands of microbial genomes shed light on interconnected biogeochemical processes in an aquifer system.</title>
        <authorList>
            <person name="Anantharaman K."/>
            <person name="Brown C.T."/>
            <person name="Hug L.A."/>
            <person name="Sharon I."/>
            <person name="Castelle C.J."/>
            <person name="Probst A.J."/>
            <person name="Thomas B.C."/>
            <person name="Singh A."/>
            <person name="Wilkins M.J."/>
            <person name="Karaoz U."/>
            <person name="Brodie E.L."/>
            <person name="Williams K.H."/>
            <person name="Hubbard S.S."/>
            <person name="Banfield J.F."/>
        </authorList>
    </citation>
    <scope>NUCLEOTIDE SEQUENCE [LARGE SCALE GENOMIC DNA]</scope>
</reference>
<protein>
    <submittedName>
        <fullName evidence="2">Uncharacterized protein</fullName>
    </submittedName>
</protein>
<sequence>MDNNSVKDLTTTISLIMAGIGVTGIIAALLFFGLNIRRILQLLPAILVFAVFVIAVPLTVNRLKQPVTYESRANPEEIEILRAKAERVDAEKVKVTVSLNNPARVLLRYKGPGRDFIIPVTPEGGNTARQNQTFYIVKSDLSPGTVVFDVEGEEKLYLGQPLIIN</sequence>
<evidence type="ECO:0000313" key="2">
    <source>
        <dbReference type="EMBL" id="OGG07767.1"/>
    </source>
</evidence>
<proteinExistence type="predicted"/>
<keyword evidence="1" id="KW-0472">Membrane</keyword>
<gene>
    <name evidence="2" type="ORF">A2872_02275</name>
</gene>
<feature type="transmembrane region" description="Helical" evidence="1">
    <location>
        <begin position="39"/>
        <end position="60"/>
    </location>
</feature>
<evidence type="ECO:0000313" key="3">
    <source>
        <dbReference type="Proteomes" id="UP000178681"/>
    </source>
</evidence>
<dbReference type="STRING" id="1798377.A2872_02275"/>
<dbReference type="EMBL" id="MFJG01000002">
    <property type="protein sequence ID" value="OGG07767.1"/>
    <property type="molecule type" value="Genomic_DNA"/>
</dbReference>
<keyword evidence="1" id="KW-1133">Transmembrane helix</keyword>
<accession>A0A1F5Z6H5</accession>
<comment type="caution">
    <text evidence="2">The sequence shown here is derived from an EMBL/GenBank/DDBJ whole genome shotgun (WGS) entry which is preliminary data.</text>
</comment>
<dbReference type="Proteomes" id="UP000178681">
    <property type="component" value="Unassembled WGS sequence"/>
</dbReference>
<organism evidence="2 3">
    <name type="scientific">Candidatus Gottesmanbacteria bacterium RIFCSPHIGHO2_01_FULL_42_12</name>
    <dbReference type="NCBI Taxonomy" id="1798377"/>
    <lineage>
        <taxon>Bacteria</taxon>
        <taxon>Candidatus Gottesmaniibacteriota</taxon>
    </lineage>
</organism>
<evidence type="ECO:0000256" key="1">
    <source>
        <dbReference type="SAM" id="Phobius"/>
    </source>
</evidence>
<feature type="transmembrane region" description="Helical" evidence="1">
    <location>
        <begin position="12"/>
        <end position="32"/>
    </location>
</feature>